<dbReference type="OrthoDB" id="9810457at2"/>
<proteinExistence type="predicted"/>
<evidence type="ECO:0000256" key="4">
    <source>
        <dbReference type="ARBA" id="ARBA00022692"/>
    </source>
</evidence>
<feature type="transmembrane region" description="Helical" evidence="7">
    <location>
        <begin position="63"/>
        <end position="83"/>
    </location>
</feature>
<keyword evidence="9" id="KW-1185">Reference proteome</keyword>
<dbReference type="Pfam" id="PF03547">
    <property type="entry name" value="Mem_trans"/>
    <property type="match status" value="1"/>
</dbReference>
<dbReference type="GO" id="GO:0055085">
    <property type="term" value="P:transmembrane transport"/>
    <property type="evidence" value="ECO:0007669"/>
    <property type="project" value="InterPro"/>
</dbReference>
<gene>
    <name evidence="8" type="ORF">TP2_12330</name>
</gene>
<keyword evidence="6 7" id="KW-0472">Membrane</keyword>
<feature type="transmembrane region" description="Helical" evidence="7">
    <location>
        <begin position="234"/>
        <end position="256"/>
    </location>
</feature>
<feature type="transmembrane region" description="Helical" evidence="7">
    <location>
        <begin position="126"/>
        <end position="148"/>
    </location>
</feature>
<evidence type="ECO:0000256" key="2">
    <source>
        <dbReference type="ARBA" id="ARBA00022448"/>
    </source>
</evidence>
<keyword evidence="4 7" id="KW-0812">Transmembrane</keyword>
<evidence type="ECO:0008006" key="10">
    <source>
        <dbReference type="Google" id="ProtNLM"/>
    </source>
</evidence>
<keyword evidence="2" id="KW-0813">Transport</keyword>
<reference evidence="8 9" key="1">
    <citation type="submission" date="2013-07" db="EMBL/GenBank/DDBJ databases">
        <title>Thioclava pacifica DSM 10166 Genome Sequencing.</title>
        <authorList>
            <person name="Lai Q."/>
            <person name="Shao Z."/>
        </authorList>
    </citation>
    <scope>NUCLEOTIDE SEQUENCE [LARGE SCALE GENOMIC DNA]</scope>
    <source>
        <strain evidence="8 9">DSM 10166</strain>
    </source>
</reference>
<feature type="transmembrane region" description="Helical" evidence="7">
    <location>
        <begin position="291"/>
        <end position="313"/>
    </location>
</feature>
<feature type="transmembrane region" description="Helical" evidence="7">
    <location>
        <begin position="204"/>
        <end position="222"/>
    </location>
</feature>
<dbReference type="GO" id="GO:0016020">
    <property type="term" value="C:membrane"/>
    <property type="evidence" value="ECO:0007669"/>
    <property type="project" value="UniProtKB-SubCell"/>
</dbReference>
<name>A0A074J5L5_9RHOB</name>
<evidence type="ECO:0000256" key="3">
    <source>
        <dbReference type="ARBA" id="ARBA00022475"/>
    </source>
</evidence>
<feature type="transmembrane region" description="Helical" evidence="7">
    <location>
        <begin position="95"/>
        <end position="114"/>
    </location>
</feature>
<keyword evidence="3" id="KW-1003">Cell membrane</keyword>
<feature type="transmembrane region" description="Helical" evidence="7">
    <location>
        <begin position="160"/>
        <end position="184"/>
    </location>
</feature>
<sequence length="315" mass="33055">MSALIDVILPVFLVIGFGYVVAWRGLFSESAVDGLMRFAQNFAVPVLLARSIANLDLSQSYNWPMMAAFYAGALISFAIGITGARMLGRTGPESVAIGFACLFSNSLLLGVPITERAYGEAALSGNFAIISVHSPFLYTIGILAMEMVRSSGTGTSLGRVGLNALVGVLRTPLVIGILSGFAIKIVTSLTGLPLPHPIQVSMDMMSRAALPAALFGLGGVLYRYRPEGDAKAIAMITGLSLLLHPAITYGLAHYAFKVDASALRSAVLTASMAPGVNAYLFANIYGVARRVAASAVLIATALSILTIWGWLAILP</sequence>
<evidence type="ECO:0000313" key="8">
    <source>
        <dbReference type="EMBL" id="KEO51175.1"/>
    </source>
</evidence>
<dbReference type="InterPro" id="IPR004776">
    <property type="entry name" value="Mem_transp_PIN-like"/>
</dbReference>
<dbReference type="EMBL" id="AUND01000039">
    <property type="protein sequence ID" value="KEO51175.1"/>
    <property type="molecule type" value="Genomic_DNA"/>
</dbReference>
<comment type="caution">
    <text evidence="8">The sequence shown here is derived from an EMBL/GenBank/DDBJ whole genome shotgun (WGS) entry which is preliminary data.</text>
</comment>
<evidence type="ECO:0000256" key="1">
    <source>
        <dbReference type="ARBA" id="ARBA00004141"/>
    </source>
</evidence>
<accession>A0A074J5L5</accession>
<organism evidence="8 9">
    <name type="scientific">Thioclava pacifica DSM 10166</name>
    <dbReference type="NCBI Taxonomy" id="1353537"/>
    <lineage>
        <taxon>Bacteria</taxon>
        <taxon>Pseudomonadati</taxon>
        <taxon>Pseudomonadota</taxon>
        <taxon>Alphaproteobacteria</taxon>
        <taxon>Rhodobacterales</taxon>
        <taxon>Paracoccaceae</taxon>
        <taxon>Thioclava</taxon>
    </lineage>
</organism>
<evidence type="ECO:0000256" key="7">
    <source>
        <dbReference type="SAM" id="Phobius"/>
    </source>
</evidence>
<evidence type="ECO:0000256" key="5">
    <source>
        <dbReference type="ARBA" id="ARBA00022989"/>
    </source>
</evidence>
<dbReference type="Proteomes" id="UP000027432">
    <property type="component" value="Unassembled WGS sequence"/>
</dbReference>
<dbReference type="RefSeq" id="WP_038079250.1">
    <property type="nucleotide sequence ID" value="NZ_AUND01000039.1"/>
</dbReference>
<dbReference type="AlphaFoldDB" id="A0A074J5L5"/>
<protein>
    <recommendedName>
        <fullName evidence="10">Malonate transporter</fullName>
    </recommendedName>
</protein>
<feature type="transmembrane region" description="Helical" evidence="7">
    <location>
        <begin position="7"/>
        <end position="26"/>
    </location>
</feature>
<keyword evidence="5 7" id="KW-1133">Transmembrane helix</keyword>
<dbReference type="eggNOG" id="COG0679">
    <property type="taxonomic scope" value="Bacteria"/>
</dbReference>
<dbReference type="STRING" id="1353537.TP2_12330"/>
<dbReference type="PANTHER" id="PTHR36838">
    <property type="entry name" value="AUXIN EFFLUX CARRIER FAMILY PROTEIN"/>
    <property type="match status" value="1"/>
</dbReference>
<comment type="subcellular location">
    <subcellularLocation>
        <location evidence="1">Membrane</location>
        <topology evidence="1">Multi-pass membrane protein</topology>
    </subcellularLocation>
</comment>
<feature type="transmembrane region" description="Helical" evidence="7">
    <location>
        <begin position="262"/>
        <end position="282"/>
    </location>
</feature>
<evidence type="ECO:0000256" key="6">
    <source>
        <dbReference type="ARBA" id="ARBA00023136"/>
    </source>
</evidence>
<dbReference type="PANTHER" id="PTHR36838:SF1">
    <property type="entry name" value="SLR1864 PROTEIN"/>
    <property type="match status" value="1"/>
</dbReference>
<evidence type="ECO:0000313" key="9">
    <source>
        <dbReference type="Proteomes" id="UP000027432"/>
    </source>
</evidence>